<dbReference type="InterPro" id="IPR003374">
    <property type="entry name" value="ApbE-like_sf"/>
</dbReference>
<dbReference type="Gene3D" id="3.10.520.10">
    <property type="entry name" value="ApbE-like domains"/>
    <property type="match status" value="1"/>
</dbReference>
<dbReference type="AlphaFoldDB" id="A0A1G5XGS8"/>
<dbReference type="SUPFAM" id="SSF143631">
    <property type="entry name" value="ApbE-like"/>
    <property type="match status" value="1"/>
</dbReference>
<proteinExistence type="predicted"/>
<name>A0A1G5XGS8_9HYPH</name>
<sequence>MDADAWATALMVLGAVEGKALALKQGLDALFIQRTGEELVQIAVGPVFGLAHEDRVETDRSAIKHAGRGGA</sequence>
<accession>A0A1G5XGS8</accession>
<evidence type="ECO:0000313" key="2">
    <source>
        <dbReference type="Proteomes" id="UP000198588"/>
    </source>
</evidence>
<dbReference type="Proteomes" id="UP000198588">
    <property type="component" value="Unassembled WGS sequence"/>
</dbReference>
<dbReference type="OrthoDB" id="9778595at2"/>
<protein>
    <submittedName>
        <fullName evidence="1">ApbE family protein</fullName>
    </submittedName>
</protein>
<dbReference type="RefSeq" id="WP_091577647.1">
    <property type="nucleotide sequence ID" value="NZ_FMXM01000006.1"/>
</dbReference>
<dbReference type="EMBL" id="FMXM01000006">
    <property type="protein sequence ID" value="SDA69631.1"/>
    <property type="molecule type" value="Genomic_DNA"/>
</dbReference>
<dbReference type="STRING" id="1165689.SAMN02927914_02238"/>
<reference evidence="1 2" key="1">
    <citation type="submission" date="2016-10" db="EMBL/GenBank/DDBJ databases">
        <authorList>
            <person name="de Groot N.N."/>
        </authorList>
    </citation>
    <scope>NUCLEOTIDE SEQUENCE [LARGE SCALE GENOMIC DNA]</scope>
    <source>
        <strain evidence="1 2">CGMCC 1.12097</strain>
    </source>
</reference>
<evidence type="ECO:0000313" key="1">
    <source>
        <dbReference type="EMBL" id="SDA69631.1"/>
    </source>
</evidence>
<organism evidence="1 2">
    <name type="scientific">Mesorhizobium qingshengii</name>
    <dbReference type="NCBI Taxonomy" id="1165689"/>
    <lineage>
        <taxon>Bacteria</taxon>
        <taxon>Pseudomonadati</taxon>
        <taxon>Pseudomonadota</taxon>
        <taxon>Alphaproteobacteria</taxon>
        <taxon>Hyphomicrobiales</taxon>
        <taxon>Phyllobacteriaceae</taxon>
        <taxon>Mesorhizobium</taxon>
    </lineage>
</organism>
<gene>
    <name evidence="1" type="ORF">SAMN02927914_02238</name>
</gene>